<reference evidence="2 3" key="1">
    <citation type="submission" date="2019-11" db="EMBL/GenBank/DDBJ databases">
        <title>Description of Pedobacter sp. LMG 31462T.</title>
        <authorList>
            <person name="Carlier A."/>
            <person name="Qi S."/>
            <person name="Vandamme P."/>
        </authorList>
    </citation>
    <scope>NUCLEOTIDE SEQUENCE [LARGE SCALE GENOMIC DNA]</scope>
    <source>
        <strain evidence="2 3">LMG 31462</strain>
    </source>
</reference>
<feature type="domain" description="DUF4397" evidence="1">
    <location>
        <begin position="51"/>
        <end position="161"/>
    </location>
</feature>
<dbReference type="InterPro" id="IPR025510">
    <property type="entry name" value="DUF4397"/>
</dbReference>
<dbReference type="Proteomes" id="UP000636110">
    <property type="component" value="Unassembled WGS sequence"/>
</dbReference>
<accession>A0ABR6EYR4</accession>
<proteinExistence type="predicted"/>
<dbReference type="Pfam" id="PF14344">
    <property type="entry name" value="DUF4397"/>
    <property type="match status" value="1"/>
</dbReference>
<evidence type="ECO:0000313" key="3">
    <source>
        <dbReference type="Proteomes" id="UP000636110"/>
    </source>
</evidence>
<keyword evidence="3" id="KW-1185">Reference proteome</keyword>
<name>A0ABR6EYR4_9SPHI</name>
<comment type="caution">
    <text evidence="2">The sequence shown here is derived from an EMBL/GenBank/DDBJ whole genome shotgun (WGS) entry which is preliminary data.</text>
</comment>
<sequence>MLNTFHMNLSTIKITGNFNKMMTGALLTMSTLFLTACSTKETPVPESSSMMFVNTSPTPATYNVYVNNGLASPGALPFGGAMSYLKLNTGEQSIKFTTASSSESLITKKITLENNKAYSLFLIGKEDKLDYLVINDLITKMPVDKAMIRFINLTPDATSLELGIKEGATLIGDKAYKENSDFIDVEAKKLTLQIKEKGTGLVISELVDTEFKAGSIYTILSIGMVTPTGQEQKATAKLVNN</sequence>
<organism evidence="2 3">
    <name type="scientific">Pedobacter gandavensis</name>
    <dbReference type="NCBI Taxonomy" id="2679963"/>
    <lineage>
        <taxon>Bacteria</taxon>
        <taxon>Pseudomonadati</taxon>
        <taxon>Bacteroidota</taxon>
        <taxon>Sphingobacteriia</taxon>
        <taxon>Sphingobacteriales</taxon>
        <taxon>Sphingobacteriaceae</taxon>
        <taxon>Pedobacter</taxon>
    </lineage>
</organism>
<gene>
    <name evidence="2" type="ORF">GM920_16110</name>
</gene>
<dbReference type="RefSeq" id="WP_182959383.1">
    <property type="nucleotide sequence ID" value="NZ_WNXC01000006.1"/>
</dbReference>
<evidence type="ECO:0000313" key="2">
    <source>
        <dbReference type="EMBL" id="MBB2150423.1"/>
    </source>
</evidence>
<protein>
    <submittedName>
        <fullName evidence="2">DUF4397 domain-containing protein</fullName>
    </submittedName>
</protein>
<dbReference type="EMBL" id="WNXC01000006">
    <property type="protein sequence ID" value="MBB2150423.1"/>
    <property type="molecule type" value="Genomic_DNA"/>
</dbReference>
<evidence type="ECO:0000259" key="1">
    <source>
        <dbReference type="Pfam" id="PF14344"/>
    </source>
</evidence>